<reference evidence="3 4" key="1">
    <citation type="submission" date="2020-06" db="EMBL/GenBank/DDBJ databases">
        <title>Transcriptomic and genomic resources for Thalictrum thalictroides and T. hernandezii: Facilitating candidate gene discovery in an emerging model plant lineage.</title>
        <authorList>
            <person name="Arias T."/>
            <person name="Riano-Pachon D.M."/>
            <person name="Di Stilio V.S."/>
        </authorList>
    </citation>
    <scope>NUCLEOTIDE SEQUENCE [LARGE SCALE GENOMIC DNA]</scope>
    <source>
        <strain evidence="4">cv. WT478/WT964</strain>
        <tissue evidence="3">Leaves</tissue>
    </source>
</reference>
<evidence type="ECO:0008006" key="5">
    <source>
        <dbReference type="Google" id="ProtNLM"/>
    </source>
</evidence>
<gene>
    <name evidence="3" type="ORF">FRX31_008219</name>
</gene>
<keyword evidence="4" id="KW-1185">Reference proteome</keyword>
<feature type="region of interest" description="Disordered" evidence="1">
    <location>
        <begin position="27"/>
        <end position="82"/>
    </location>
</feature>
<evidence type="ECO:0000313" key="4">
    <source>
        <dbReference type="Proteomes" id="UP000554482"/>
    </source>
</evidence>
<protein>
    <recommendedName>
        <fullName evidence="5">Transmembrane protein</fullName>
    </recommendedName>
</protein>
<accession>A0A7J6WYP4</accession>
<proteinExistence type="predicted"/>
<dbReference type="AlphaFoldDB" id="A0A7J6WYP4"/>
<evidence type="ECO:0000256" key="2">
    <source>
        <dbReference type="SAM" id="SignalP"/>
    </source>
</evidence>
<dbReference type="EMBL" id="JABWDY010008457">
    <property type="protein sequence ID" value="KAF5202193.1"/>
    <property type="molecule type" value="Genomic_DNA"/>
</dbReference>
<sequence length="82" mass="8923">MNGFSSKMLATTMIIVLLLHYCRARASSDSTMNPASEKIESKSKATSRENGKIFQSLRAQSKRPPTPDYNPGSHIGGMPPPT</sequence>
<organism evidence="3 4">
    <name type="scientific">Thalictrum thalictroides</name>
    <name type="common">Rue-anemone</name>
    <name type="synonym">Anemone thalictroides</name>
    <dbReference type="NCBI Taxonomy" id="46969"/>
    <lineage>
        <taxon>Eukaryota</taxon>
        <taxon>Viridiplantae</taxon>
        <taxon>Streptophyta</taxon>
        <taxon>Embryophyta</taxon>
        <taxon>Tracheophyta</taxon>
        <taxon>Spermatophyta</taxon>
        <taxon>Magnoliopsida</taxon>
        <taxon>Ranunculales</taxon>
        <taxon>Ranunculaceae</taxon>
        <taxon>Thalictroideae</taxon>
        <taxon>Thalictrum</taxon>
    </lineage>
</organism>
<name>A0A7J6WYP4_THATH</name>
<dbReference type="Proteomes" id="UP000554482">
    <property type="component" value="Unassembled WGS sequence"/>
</dbReference>
<feature type="compositionally biased region" description="Basic and acidic residues" evidence="1">
    <location>
        <begin position="37"/>
        <end position="51"/>
    </location>
</feature>
<evidence type="ECO:0000313" key="3">
    <source>
        <dbReference type="EMBL" id="KAF5202193.1"/>
    </source>
</evidence>
<comment type="caution">
    <text evidence="3">The sequence shown here is derived from an EMBL/GenBank/DDBJ whole genome shotgun (WGS) entry which is preliminary data.</text>
</comment>
<feature type="chain" id="PRO_5029626083" description="Transmembrane protein" evidence="2">
    <location>
        <begin position="25"/>
        <end position="82"/>
    </location>
</feature>
<keyword evidence="2" id="KW-0732">Signal</keyword>
<feature type="signal peptide" evidence="2">
    <location>
        <begin position="1"/>
        <end position="24"/>
    </location>
</feature>
<evidence type="ECO:0000256" key="1">
    <source>
        <dbReference type="SAM" id="MobiDB-lite"/>
    </source>
</evidence>